<proteinExistence type="predicted"/>
<name>A0A8T3VMA4_METOL</name>
<gene>
    <name evidence="1" type="ORF">E7Z75_01310</name>
</gene>
<sequence>MKSKNLAIAGEITPSKTIIPIIEKLREQEREGKLKFKIDKIIGLYHGESSRDLLEPYCDETYSIGEGRRGKKNSRGKLAYLISKDILKSFNALKGKDIDLLITAGNAGDVRKAILAANILNIPVLHIEQDIYNPIEVISQANLITVPSEEYKEYLEKSYNLKNVVNIQGYPMAKYVHNYIKDESNLIDKDEIYGEYGMKEFVLIVLGGDLKDDDIEPLIRSVEELNLKALIAPYRFDRNMVQDLILSPNIKVLPQYVDLLSFMNAASHLIYAAGMGMTIEAGVFNIPSLKIEGFHKTHGSVDLAKELNIPIVKIEEIPEAFENLPEQKESDLVKDSEIAIERLVDLINDFDEKSLKRSGFNSTKQIWNSRKVYR</sequence>
<protein>
    <submittedName>
        <fullName evidence="1">Uncharacterized protein</fullName>
    </submittedName>
</protein>
<dbReference type="EMBL" id="SUTG01000003">
    <property type="protein sequence ID" value="MBE6511777.1"/>
    <property type="molecule type" value="Genomic_DNA"/>
</dbReference>
<accession>A0A8T3VMA4</accession>
<evidence type="ECO:0000313" key="1">
    <source>
        <dbReference type="EMBL" id="MBE6511777.1"/>
    </source>
</evidence>
<comment type="caution">
    <text evidence="1">The sequence shown here is derived from an EMBL/GenBank/DDBJ whole genome shotgun (WGS) entry which is preliminary data.</text>
</comment>
<dbReference type="SUPFAM" id="SSF53756">
    <property type="entry name" value="UDP-Glycosyltransferase/glycogen phosphorylase"/>
    <property type="match status" value="1"/>
</dbReference>
<dbReference type="AlphaFoldDB" id="A0A8T3VMA4"/>
<reference evidence="1" key="1">
    <citation type="submission" date="2019-04" db="EMBL/GenBank/DDBJ databases">
        <title>Evolution of Biomass-Degrading Anaerobic Consortia Revealed by Metagenomics.</title>
        <authorList>
            <person name="Peng X."/>
        </authorList>
    </citation>
    <scope>NUCLEOTIDE SEQUENCE</scope>
    <source>
        <strain evidence="1">SIG14</strain>
    </source>
</reference>
<dbReference type="Proteomes" id="UP000732619">
    <property type="component" value="Unassembled WGS sequence"/>
</dbReference>
<organism evidence="1 2">
    <name type="scientific">Methanobrevibacter olleyae</name>
    <dbReference type="NCBI Taxonomy" id="294671"/>
    <lineage>
        <taxon>Archaea</taxon>
        <taxon>Methanobacteriati</taxon>
        <taxon>Methanobacteriota</taxon>
        <taxon>Methanomada group</taxon>
        <taxon>Methanobacteria</taxon>
        <taxon>Methanobacteriales</taxon>
        <taxon>Methanobacteriaceae</taxon>
        <taxon>Methanobrevibacter</taxon>
    </lineage>
</organism>
<evidence type="ECO:0000313" key="2">
    <source>
        <dbReference type="Proteomes" id="UP000732619"/>
    </source>
</evidence>